<evidence type="ECO:0000259" key="1">
    <source>
        <dbReference type="SMART" id="SM01126"/>
    </source>
</evidence>
<dbReference type="EMBL" id="CP007536">
    <property type="protein sequence ID" value="AIC16421.1"/>
    <property type="molecule type" value="Genomic_DNA"/>
</dbReference>
<organism evidence="2 3">
    <name type="scientific">Nitrososphaera viennensis EN76</name>
    <dbReference type="NCBI Taxonomy" id="926571"/>
    <lineage>
        <taxon>Archaea</taxon>
        <taxon>Nitrososphaerota</taxon>
        <taxon>Nitrososphaeria</taxon>
        <taxon>Nitrososphaerales</taxon>
        <taxon>Nitrososphaeraceae</taxon>
        <taxon>Nitrososphaera</taxon>
    </lineage>
</organism>
<reference evidence="2 3" key="1">
    <citation type="journal article" date="2014" name="Int. J. Syst. Evol. Microbiol.">
        <title>Nitrososphaera viennensis gen. nov., sp. nov., an aerobic and mesophilic, ammonia-oxidizing archaeon from soil and a member of the archaeal phylum Thaumarchaeota.</title>
        <authorList>
            <person name="Stieglmeier M."/>
            <person name="Klingl A."/>
            <person name="Alves R.J."/>
            <person name="Rittmann S.K."/>
            <person name="Melcher M."/>
            <person name="Leisch N."/>
            <person name="Schleper C."/>
        </authorList>
    </citation>
    <scope>NUCLEOTIDE SEQUENCE [LARGE SCALE GENOMIC DNA]</scope>
    <source>
        <strain evidence="2">EN76</strain>
    </source>
</reference>
<dbReference type="SMART" id="SM01126">
    <property type="entry name" value="DDE_Tnp_IS1595"/>
    <property type="match status" value="1"/>
</dbReference>
<dbReference type="Pfam" id="PF12762">
    <property type="entry name" value="DDE_Tnp_IS1595"/>
    <property type="match status" value="1"/>
</dbReference>
<keyword evidence="3" id="KW-1185">Reference proteome</keyword>
<dbReference type="InterPro" id="IPR024445">
    <property type="entry name" value="Tnp_ISXO2-like"/>
</dbReference>
<dbReference type="GeneID" id="74947399"/>
<gene>
    <name evidence="2" type="ORF">NVIE_021560</name>
</gene>
<feature type="domain" description="ISXO2-like transposase" evidence="1">
    <location>
        <begin position="19"/>
        <end position="179"/>
    </location>
</feature>
<accession>A0A060HSJ9</accession>
<protein>
    <recommendedName>
        <fullName evidence="1">ISXO2-like transposase domain-containing protein</fullName>
    </recommendedName>
</protein>
<dbReference type="RefSeq" id="WP_075055177.1">
    <property type="nucleotide sequence ID" value="NZ_CP007536.1"/>
</dbReference>
<dbReference type="AlphaFoldDB" id="A0A060HSJ9"/>
<proteinExistence type="predicted"/>
<evidence type="ECO:0000313" key="2">
    <source>
        <dbReference type="EMBL" id="AIC16421.1"/>
    </source>
</evidence>
<dbReference type="NCBIfam" id="NF033547">
    <property type="entry name" value="transpos_IS1595"/>
    <property type="match status" value="1"/>
</dbReference>
<dbReference type="OrthoDB" id="86086at2157"/>
<dbReference type="HOGENOM" id="CLU_123380_0_0_2"/>
<sequence length="196" mass="22895">MLQVRQDSHGETIVISFTQLDGTAESDEFYIKAGLKGRPYHKEIIRLGNKPRRRGLKPWRGRGTFEKEQPMITCIHERGSGMTLFDVPIQQPLLDVVCSSVSYGSTVYTDEYRAYGQLQEHGFVHERVGHSGKEYARGDVHVNNCECRSNLCQLWLKKFMGVNRYNLQAYVKSFQFVHNLRDKTREERFRRILCYN</sequence>
<dbReference type="KEGG" id="nvn:NVIE_021560"/>
<evidence type="ECO:0000313" key="3">
    <source>
        <dbReference type="Proteomes" id="UP000027093"/>
    </source>
</evidence>
<dbReference type="Proteomes" id="UP000027093">
    <property type="component" value="Chromosome"/>
</dbReference>
<name>A0A060HSJ9_9ARCH</name>